<sequence length="396" mass="44580">MPFLIILSILVDQLPDGTQAHGPPLGHRHRSSIAGNGSSVGEEGLLRSRRSFTVSVMDPKRPSSDGGGNRGKKLKRREVLEKKKAVDELIGAAYSDGDPLASFPDFRRYSKDGLSVCLESGHGSHLSSSVKQYIQNILKMNMEGPYGPEWPEEEKVKRRETVAPEALYLFVHETTNEGVNGVPLASDDKAVTKKTAGQMGSLIGFVHYRFIVEEELPVLYVYELQLEPRAQGKGLGKFLMQLVELIARKNRMGAVMLTVQKANVPAMNFYTNRLRYVVSAISPSRVDLVLLAEKSYEILCKAFDPEAKVILEVLDYSRTWHFRAVKRHDRIIWQGLKQSLYDRGESKLSDHRLERAIFSTEVEFFRNALDFKCFISGRIDCFKPIKRTSSDELSTA</sequence>
<evidence type="ECO:0000259" key="14">
    <source>
        <dbReference type="PROSITE" id="PS51186"/>
    </source>
</evidence>
<dbReference type="InterPro" id="IPR016181">
    <property type="entry name" value="Acyl_CoA_acyltransferase"/>
</dbReference>
<evidence type="ECO:0000313" key="16">
    <source>
        <dbReference type="Proteomes" id="UP000233551"/>
    </source>
</evidence>
<dbReference type="InterPro" id="IPR039949">
    <property type="entry name" value="NAA40"/>
</dbReference>
<keyword evidence="13" id="KW-0732">Signal</keyword>
<dbReference type="InterPro" id="IPR000182">
    <property type="entry name" value="GNAT_dom"/>
</dbReference>
<evidence type="ECO:0000256" key="8">
    <source>
        <dbReference type="ARBA" id="ARBA00023242"/>
    </source>
</evidence>
<dbReference type="GO" id="GO:0005634">
    <property type="term" value="C:nucleus"/>
    <property type="evidence" value="ECO:0007669"/>
    <property type="project" value="UniProtKB-SubCell"/>
</dbReference>
<dbReference type="EMBL" id="PGOL01001857">
    <property type="protein sequence ID" value="PKI53481.1"/>
    <property type="molecule type" value="Genomic_DNA"/>
</dbReference>
<protein>
    <recommendedName>
        <fullName evidence="5">N-alpha-acetyltransferase 40</fullName>
        <ecNumber evidence="4">2.3.1.257</ecNumber>
    </recommendedName>
</protein>
<dbReference type="GO" id="GO:0005737">
    <property type="term" value="C:cytoplasm"/>
    <property type="evidence" value="ECO:0007669"/>
    <property type="project" value="UniProtKB-SubCell"/>
</dbReference>
<evidence type="ECO:0000256" key="7">
    <source>
        <dbReference type="ARBA" id="ARBA00022679"/>
    </source>
</evidence>
<dbReference type="AlphaFoldDB" id="A0A2I0JB56"/>
<dbReference type="SUPFAM" id="SSF55729">
    <property type="entry name" value="Acyl-CoA N-acyltransferases (Nat)"/>
    <property type="match status" value="1"/>
</dbReference>
<evidence type="ECO:0000256" key="13">
    <source>
        <dbReference type="SAM" id="SignalP"/>
    </source>
</evidence>
<dbReference type="CDD" id="cd04301">
    <property type="entry name" value="NAT_SF"/>
    <property type="match status" value="1"/>
</dbReference>
<dbReference type="STRING" id="22663.A0A2I0JB56"/>
<evidence type="ECO:0000256" key="6">
    <source>
        <dbReference type="ARBA" id="ARBA00022490"/>
    </source>
</evidence>
<gene>
    <name evidence="15" type="ORF">CRG98_026171</name>
</gene>
<evidence type="ECO:0000256" key="3">
    <source>
        <dbReference type="ARBA" id="ARBA00008870"/>
    </source>
</evidence>
<keyword evidence="7" id="KW-0808">Transferase</keyword>
<evidence type="ECO:0000256" key="12">
    <source>
        <dbReference type="SAM" id="MobiDB-lite"/>
    </source>
</evidence>
<comment type="catalytic activity">
    <reaction evidence="10">
        <text>N-terminal L-seryl-[histone H2A] + acetyl-CoA = N-terminal N(alpha)-acetyl-L-seryl-[histone H2A] + CoA + H(+)</text>
        <dbReference type="Rhea" id="RHEA:50600"/>
        <dbReference type="Rhea" id="RHEA-COMP:12742"/>
        <dbReference type="Rhea" id="RHEA-COMP:12744"/>
        <dbReference type="ChEBI" id="CHEBI:15378"/>
        <dbReference type="ChEBI" id="CHEBI:57287"/>
        <dbReference type="ChEBI" id="CHEBI:57288"/>
        <dbReference type="ChEBI" id="CHEBI:64738"/>
        <dbReference type="ChEBI" id="CHEBI:83690"/>
        <dbReference type="EC" id="2.3.1.257"/>
    </reaction>
</comment>
<evidence type="ECO:0000256" key="10">
    <source>
        <dbReference type="ARBA" id="ARBA00047821"/>
    </source>
</evidence>
<feature type="region of interest" description="Disordered" evidence="12">
    <location>
        <begin position="54"/>
        <end position="77"/>
    </location>
</feature>
<evidence type="ECO:0000313" key="15">
    <source>
        <dbReference type="EMBL" id="PKI53481.1"/>
    </source>
</evidence>
<accession>A0A2I0JB56</accession>
<dbReference type="Pfam" id="PF00583">
    <property type="entry name" value="Acetyltransf_1"/>
    <property type="match status" value="1"/>
</dbReference>
<evidence type="ECO:0000256" key="1">
    <source>
        <dbReference type="ARBA" id="ARBA00004123"/>
    </source>
</evidence>
<organism evidence="15 16">
    <name type="scientific">Punica granatum</name>
    <name type="common">Pomegranate</name>
    <dbReference type="NCBI Taxonomy" id="22663"/>
    <lineage>
        <taxon>Eukaryota</taxon>
        <taxon>Viridiplantae</taxon>
        <taxon>Streptophyta</taxon>
        <taxon>Embryophyta</taxon>
        <taxon>Tracheophyta</taxon>
        <taxon>Spermatophyta</taxon>
        <taxon>Magnoliopsida</taxon>
        <taxon>eudicotyledons</taxon>
        <taxon>Gunneridae</taxon>
        <taxon>Pentapetalae</taxon>
        <taxon>rosids</taxon>
        <taxon>malvids</taxon>
        <taxon>Myrtales</taxon>
        <taxon>Lythraceae</taxon>
        <taxon>Punica</taxon>
    </lineage>
</organism>
<keyword evidence="9" id="KW-0012">Acyltransferase</keyword>
<dbReference type="PANTHER" id="PTHR20531">
    <property type="entry name" value="N-ALPHA-ACETYLTRANSFERASE 40"/>
    <property type="match status" value="1"/>
</dbReference>
<evidence type="ECO:0000256" key="9">
    <source>
        <dbReference type="ARBA" id="ARBA00023315"/>
    </source>
</evidence>
<keyword evidence="8" id="KW-0539">Nucleus</keyword>
<evidence type="ECO:0000256" key="5">
    <source>
        <dbReference type="ARBA" id="ARBA00015043"/>
    </source>
</evidence>
<evidence type="ECO:0000256" key="2">
    <source>
        <dbReference type="ARBA" id="ARBA00004496"/>
    </source>
</evidence>
<dbReference type="Proteomes" id="UP000233551">
    <property type="component" value="Unassembled WGS sequence"/>
</dbReference>
<reference evidence="15 16" key="1">
    <citation type="submission" date="2017-11" db="EMBL/GenBank/DDBJ databases">
        <title>De-novo sequencing of pomegranate (Punica granatum L.) genome.</title>
        <authorList>
            <person name="Akparov Z."/>
            <person name="Amiraslanov A."/>
            <person name="Hajiyeva S."/>
            <person name="Abbasov M."/>
            <person name="Kaur K."/>
            <person name="Hamwieh A."/>
            <person name="Solovyev V."/>
            <person name="Salamov A."/>
            <person name="Braich B."/>
            <person name="Kosarev P."/>
            <person name="Mahmoud A."/>
            <person name="Hajiyev E."/>
            <person name="Babayeva S."/>
            <person name="Izzatullayeva V."/>
            <person name="Mammadov A."/>
            <person name="Mammadov A."/>
            <person name="Sharifova S."/>
            <person name="Ojaghi J."/>
            <person name="Eynullazada K."/>
            <person name="Bayramov B."/>
            <person name="Abdulazimova A."/>
            <person name="Shahmuradov I."/>
        </authorList>
    </citation>
    <scope>NUCLEOTIDE SEQUENCE [LARGE SCALE GENOMIC DNA]</scope>
    <source>
        <strain evidence="16">cv. AG2017</strain>
        <tissue evidence="15">Leaf</tissue>
    </source>
</reference>
<dbReference type="PANTHER" id="PTHR20531:SF1">
    <property type="entry name" value="N-ALPHA-ACETYLTRANSFERASE 40"/>
    <property type="match status" value="1"/>
</dbReference>
<feature type="signal peptide" evidence="13">
    <location>
        <begin position="1"/>
        <end position="20"/>
    </location>
</feature>
<dbReference type="GO" id="GO:0010485">
    <property type="term" value="F:histone H4 acetyltransferase activity"/>
    <property type="evidence" value="ECO:0007669"/>
    <property type="project" value="InterPro"/>
</dbReference>
<proteinExistence type="inferred from homology"/>
<feature type="chain" id="PRO_5014148622" description="N-alpha-acetyltransferase 40" evidence="13">
    <location>
        <begin position="21"/>
        <end position="396"/>
    </location>
</feature>
<keyword evidence="6" id="KW-0963">Cytoplasm</keyword>
<dbReference type="PROSITE" id="PS51186">
    <property type="entry name" value="GNAT"/>
    <property type="match status" value="1"/>
</dbReference>
<comment type="caution">
    <text evidence="15">The sequence shown here is derived from an EMBL/GenBank/DDBJ whole genome shotgun (WGS) entry which is preliminary data.</text>
</comment>
<comment type="catalytic activity">
    <reaction evidence="11">
        <text>N-terminal L-seryl-[histone H4] + acetyl-CoA = N-terminal N(alpha)-acetyl-L-seryl-[histone H4] + CoA + H(+)</text>
        <dbReference type="Rhea" id="RHEA:50596"/>
        <dbReference type="Rhea" id="RHEA-COMP:12740"/>
        <dbReference type="Rhea" id="RHEA-COMP:12743"/>
        <dbReference type="ChEBI" id="CHEBI:15378"/>
        <dbReference type="ChEBI" id="CHEBI:57287"/>
        <dbReference type="ChEBI" id="CHEBI:57288"/>
        <dbReference type="ChEBI" id="CHEBI:64738"/>
        <dbReference type="ChEBI" id="CHEBI:83690"/>
        <dbReference type="EC" id="2.3.1.257"/>
    </reaction>
</comment>
<name>A0A2I0JB56_PUNGR</name>
<comment type="similarity">
    <text evidence="3">Belongs to the acetyltransferase family. NAA40 subfamily.</text>
</comment>
<keyword evidence="16" id="KW-1185">Reference proteome</keyword>
<feature type="domain" description="N-acetyltransferase" evidence="14">
    <location>
        <begin position="154"/>
        <end position="293"/>
    </location>
</feature>
<dbReference type="GO" id="GO:1990189">
    <property type="term" value="F:protein N-terminal-serine acetyltransferase activity"/>
    <property type="evidence" value="ECO:0007669"/>
    <property type="project" value="UniProtKB-EC"/>
</dbReference>
<dbReference type="EC" id="2.3.1.257" evidence="4"/>
<evidence type="ECO:0000256" key="11">
    <source>
        <dbReference type="ARBA" id="ARBA00049524"/>
    </source>
</evidence>
<evidence type="ECO:0000256" key="4">
    <source>
        <dbReference type="ARBA" id="ARBA00012950"/>
    </source>
</evidence>
<feature type="region of interest" description="Disordered" evidence="12">
    <location>
        <begin position="20"/>
        <end position="41"/>
    </location>
</feature>
<comment type="subcellular location">
    <subcellularLocation>
        <location evidence="2">Cytoplasm</location>
    </subcellularLocation>
    <subcellularLocation>
        <location evidence="1">Nucleus</location>
    </subcellularLocation>
</comment>
<dbReference type="Gene3D" id="3.40.630.30">
    <property type="match status" value="1"/>
</dbReference>
<dbReference type="GO" id="GO:0043998">
    <property type="term" value="F:histone H2A acetyltransferase activity"/>
    <property type="evidence" value="ECO:0007669"/>
    <property type="project" value="InterPro"/>
</dbReference>